<keyword evidence="4 5" id="KW-0443">Lipid metabolism</keyword>
<feature type="short sequence motif" description="GXSXG" evidence="5">
    <location>
        <begin position="37"/>
        <end position="41"/>
    </location>
</feature>
<gene>
    <name evidence="7" type="ORF">Ga0061068_1053</name>
</gene>
<dbReference type="Pfam" id="PF01734">
    <property type="entry name" value="Patatin"/>
    <property type="match status" value="1"/>
</dbReference>
<feature type="domain" description="PNPLA" evidence="6">
    <location>
        <begin position="6"/>
        <end position="165"/>
    </location>
</feature>
<reference evidence="8" key="1">
    <citation type="submission" date="2015-08" db="EMBL/GenBank/DDBJ databases">
        <authorList>
            <person name="Babu N.S."/>
            <person name="Beckwith C.J."/>
            <person name="Beseler K.G."/>
            <person name="Brison A."/>
            <person name="Carone J.V."/>
            <person name="Caskin T.P."/>
            <person name="Diamond M."/>
            <person name="Durham M.E."/>
            <person name="Foxe J.M."/>
            <person name="Go M."/>
            <person name="Henderson B.A."/>
            <person name="Jones I.B."/>
            <person name="McGettigan J.A."/>
            <person name="Micheletti S.J."/>
            <person name="Nasrallah M.E."/>
            <person name="Ortiz D."/>
            <person name="Piller C.R."/>
            <person name="Privatt S.R."/>
            <person name="Schneider S.L."/>
            <person name="Sharp S."/>
            <person name="Smith T.C."/>
            <person name="Stanton J.D."/>
            <person name="Ullery H.E."/>
            <person name="Wilson R.J."/>
            <person name="Serrano M.G."/>
            <person name="Buck G."/>
            <person name="Lee V."/>
            <person name="Wang Y."/>
            <person name="Carvalho R."/>
            <person name="Voegtly L."/>
            <person name="Shi R."/>
            <person name="Duckworth R."/>
            <person name="Johnson A."/>
            <person name="Loviza R."/>
            <person name="Walstead R."/>
            <person name="Shah Z."/>
            <person name="Kiflezghi M."/>
            <person name="Wade K."/>
            <person name="Ball S.L."/>
            <person name="Bradley K.W."/>
            <person name="Asai D.J."/>
            <person name="Bowman C.A."/>
            <person name="Russell D.A."/>
            <person name="Pope W.H."/>
            <person name="Jacobs-Sera D."/>
            <person name="Hendrix R.W."/>
            <person name="Hatfull G.F."/>
        </authorList>
    </citation>
    <scope>NUCLEOTIDE SEQUENCE [LARGE SCALE GENOMIC DNA]</scope>
    <source>
        <strain evidence="8">JCM 19170</strain>
    </source>
</reference>
<dbReference type="SUPFAM" id="SSF52151">
    <property type="entry name" value="FabD/lysophospholipase-like"/>
    <property type="match status" value="1"/>
</dbReference>
<evidence type="ECO:0000313" key="8">
    <source>
        <dbReference type="Proteomes" id="UP000182108"/>
    </source>
</evidence>
<feature type="active site" description="Nucleophile" evidence="5">
    <location>
        <position position="39"/>
    </location>
</feature>
<dbReference type="GO" id="GO:0004622">
    <property type="term" value="F:phosphatidylcholine lysophospholipase activity"/>
    <property type="evidence" value="ECO:0007669"/>
    <property type="project" value="InterPro"/>
</dbReference>
<evidence type="ECO:0000259" key="6">
    <source>
        <dbReference type="PROSITE" id="PS51635"/>
    </source>
</evidence>
<dbReference type="Gene3D" id="3.40.1090.10">
    <property type="entry name" value="Cytosolic phospholipase A2 catalytic domain"/>
    <property type="match status" value="2"/>
</dbReference>
<dbReference type="GO" id="GO:0016042">
    <property type="term" value="P:lipid catabolic process"/>
    <property type="evidence" value="ECO:0007669"/>
    <property type="project" value="UniProtKB-UniRule"/>
</dbReference>
<dbReference type="PANTHER" id="PTHR14226:SF76">
    <property type="entry name" value="NTE FAMILY PROTEIN RSSA"/>
    <property type="match status" value="1"/>
</dbReference>
<evidence type="ECO:0000256" key="1">
    <source>
        <dbReference type="ARBA" id="ARBA00006636"/>
    </source>
</evidence>
<dbReference type="NCBIfam" id="NF007623">
    <property type="entry name" value="PRK10279.1"/>
    <property type="match status" value="1"/>
</dbReference>
<evidence type="ECO:0000256" key="2">
    <source>
        <dbReference type="ARBA" id="ARBA00022801"/>
    </source>
</evidence>
<dbReference type="OrthoDB" id="5290098at2"/>
<keyword evidence="8" id="KW-1185">Reference proteome</keyword>
<dbReference type="PROSITE" id="PS51635">
    <property type="entry name" value="PNPLA"/>
    <property type="match status" value="1"/>
</dbReference>
<accession>A0A0K6IVH5</accession>
<dbReference type="EMBL" id="CYHH01000005">
    <property type="protein sequence ID" value="CUB07105.1"/>
    <property type="molecule type" value="Genomic_DNA"/>
</dbReference>
<keyword evidence="3 5" id="KW-0442">Lipid degradation</keyword>
<organism evidence="7 8">
    <name type="scientific">Tepidiphilus thermophilus</name>
    <dbReference type="NCBI Taxonomy" id="876478"/>
    <lineage>
        <taxon>Bacteria</taxon>
        <taxon>Pseudomonadati</taxon>
        <taxon>Pseudomonadota</taxon>
        <taxon>Hydrogenophilia</taxon>
        <taxon>Hydrogenophilales</taxon>
        <taxon>Hydrogenophilaceae</taxon>
        <taxon>Tepidiphilus</taxon>
    </lineage>
</organism>
<dbReference type="InterPro" id="IPR002641">
    <property type="entry name" value="PNPLA_dom"/>
</dbReference>
<comment type="similarity">
    <text evidence="1">Belongs to the NTE family.</text>
</comment>
<protein>
    <submittedName>
        <fullName evidence="7">Predicted acylesterase/phospholipase RssA, containd patatin domain</fullName>
    </submittedName>
</protein>
<dbReference type="Proteomes" id="UP000182108">
    <property type="component" value="Unassembled WGS sequence"/>
</dbReference>
<comment type="caution">
    <text evidence="5">Lacks conserved residue(s) required for the propagation of feature annotation.</text>
</comment>
<evidence type="ECO:0000256" key="3">
    <source>
        <dbReference type="ARBA" id="ARBA00022963"/>
    </source>
</evidence>
<feature type="short sequence motif" description="DGA/G" evidence="5">
    <location>
        <begin position="152"/>
        <end position="154"/>
    </location>
</feature>
<dbReference type="GO" id="GO:0046470">
    <property type="term" value="P:phosphatidylcholine metabolic process"/>
    <property type="evidence" value="ECO:0007669"/>
    <property type="project" value="InterPro"/>
</dbReference>
<dbReference type="InterPro" id="IPR016035">
    <property type="entry name" value="Acyl_Trfase/lysoPLipase"/>
</dbReference>
<dbReference type="InterPro" id="IPR050301">
    <property type="entry name" value="NTE"/>
</dbReference>
<proteinExistence type="inferred from homology"/>
<evidence type="ECO:0000256" key="4">
    <source>
        <dbReference type="ARBA" id="ARBA00023098"/>
    </source>
</evidence>
<dbReference type="PROSITE" id="PS01237">
    <property type="entry name" value="UPF0028"/>
    <property type="match status" value="1"/>
</dbReference>
<dbReference type="AlphaFoldDB" id="A0A0K6IVH5"/>
<dbReference type="PANTHER" id="PTHR14226">
    <property type="entry name" value="NEUROPATHY TARGET ESTERASE/SWISS CHEESE D.MELANOGASTER"/>
    <property type="match status" value="1"/>
</dbReference>
<evidence type="ECO:0000313" key="7">
    <source>
        <dbReference type="EMBL" id="CUB07105.1"/>
    </source>
</evidence>
<sequence>MPRIGLALGSGAARGWSHFGVIRALQRMGVSIDVIAGTSIGAIVAAAYASGRLDAMQKWVESLTWVDVLSLMDVSLRGGALQGDRVIDYCAEHFFATRFEDLSIPFACVATELTTGREIWLREGELRPAVRASIGLPGMFTPTKLHGRWLVDGGLVNPVPVSLCRALGAEIVIAVELGSGRMGRHFRLPNGNGGVERWKNRLFAMVGVTSSGDADQADSLPPIAAVLTTSVNIMQMRIAQSRLAGDPPEVLISPRVADLSILDFHRGAEAIEEGEAAVQRVQWQITELLESFR</sequence>
<evidence type="ECO:0000256" key="5">
    <source>
        <dbReference type="PROSITE-ProRule" id="PRU01161"/>
    </source>
</evidence>
<keyword evidence="2 5" id="KW-0378">Hydrolase</keyword>
<dbReference type="InterPro" id="IPR001423">
    <property type="entry name" value="LysoPLipase_patatin_CS"/>
</dbReference>
<dbReference type="RefSeq" id="WP_055423410.1">
    <property type="nucleotide sequence ID" value="NZ_CYHH01000005.1"/>
</dbReference>
<name>A0A0K6IVH5_9PROT</name>
<feature type="active site" description="Proton acceptor" evidence="5">
    <location>
        <position position="152"/>
    </location>
</feature>